<accession>A0A177SWQ7</accession>
<dbReference type="AlphaFoldDB" id="A0A177SWQ7"/>
<proteinExistence type="predicted"/>
<sequence length="190" mass="21032">MDIKPRRTPSVMAEGSDNGYRRPPLNSQLKSSGMITKLHGGDTWQVWKIQIFNLIQTAPNAEEILTGEIQESDPDYSLAIDIALGSLIGQTVQVDALGSLALSINGPKREKRGSALYAILRSPHERTDEATQRQMLGTLATLRQNGISLDFLFQLLNVTFSKAFSAGIELTEGMRRSYLMSSLDPRYSVF</sequence>
<gene>
    <name evidence="1" type="ORF">A4X03_0g9739</name>
</gene>
<evidence type="ECO:0000313" key="2">
    <source>
        <dbReference type="Proteomes" id="UP000077671"/>
    </source>
</evidence>
<protein>
    <submittedName>
        <fullName evidence="1">Uncharacterized protein</fullName>
    </submittedName>
</protein>
<organism evidence="1 2">
    <name type="scientific">Tilletia caries</name>
    <name type="common">wheat bunt fungus</name>
    <dbReference type="NCBI Taxonomy" id="13290"/>
    <lineage>
        <taxon>Eukaryota</taxon>
        <taxon>Fungi</taxon>
        <taxon>Dikarya</taxon>
        <taxon>Basidiomycota</taxon>
        <taxon>Ustilaginomycotina</taxon>
        <taxon>Exobasidiomycetes</taxon>
        <taxon>Tilletiales</taxon>
        <taxon>Tilletiaceae</taxon>
        <taxon>Tilletia</taxon>
    </lineage>
</organism>
<reference evidence="1" key="2">
    <citation type="journal article" date="2019" name="IMA Fungus">
        <title>Genome sequencing and comparison of five Tilletia species to identify candidate genes for the detection of regulated species infecting wheat.</title>
        <authorList>
            <person name="Nguyen H.D.T."/>
            <person name="Sultana T."/>
            <person name="Kesanakurti P."/>
            <person name="Hambleton S."/>
        </authorList>
    </citation>
    <scope>NUCLEOTIDE SEQUENCE</scope>
    <source>
        <strain evidence="1">DAOMC 238032</strain>
    </source>
</reference>
<reference evidence="1" key="1">
    <citation type="submission" date="2016-04" db="EMBL/GenBank/DDBJ databases">
        <authorList>
            <person name="Nguyen H.D."/>
            <person name="Kesanakurti P."/>
            <person name="Cullis J."/>
            <person name="Levesque C.A."/>
            <person name="Hambleton S."/>
        </authorList>
    </citation>
    <scope>NUCLEOTIDE SEQUENCE</scope>
    <source>
        <strain evidence="1">DAOMC 238032</strain>
    </source>
</reference>
<comment type="caution">
    <text evidence="1">The sequence shown here is derived from an EMBL/GenBank/DDBJ whole genome shotgun (WGS) entry which is preliminary data.</text>
</comment>
<evidence type="ECO:0000313" key="1">
    <source>
        <dbReference type="EMBL" id="KAE8235549.1"/>
    </source>
</evidence>
<name>A0A177SWQ7_9BASI</name>
<feature type="non-terminal residue" evidence="1">
    <location>
        <position position="190"/>
    </location>
</feature>
<dbReference type="EMBL" id="LWDD02004235">
    <property type="protein sequence ID" value="KAE8235549.1"/>
    <property type="molecule type" value="Genomic_DNA"/>
</dbReference>
<dbReference type="Proteomes" id="UP000077671">
    <property type="component" value="Unassembled WGS sequence"/>
</dbReference>